<evidence type="ECO:0000256" key="1">
    <source>
        <dbReference type="SAM" id="MobiDB-lite"/>
    </source>
</evidence>
<dbReference type="STRING" id="157652.A0A371G133"/>
<evidence type="ECO:0000313" key="5">
    <source>
        <dbReference type="Proteomes" id="UP000257109"/>
    </source>
</evidence>
<dbReference type="InterPro" id="IPR025520">
    <property type="entry name" value="DUF4408"/>
</dbReference>
<proteinExistence type="predicted"/>
<dbReference type="Pfam" id="PF14364">
    <property type="entry name" value="DUF4408"/>
    <property type="match status" value="1"/>
</dbReference>
<dbReference type="EMBL" id="QJKJ01007096">
    <property type="protein sequence ID" value="RDX84266.1"/>
    <property type="molecule type" value="Genomic_DNA"/>
</dbReference>
<dbReference type="PANTHER" id="PTHR33098:SF114">
    <property type="entry name" value="DUF4408 DOMAIN-CONTAINING PROTEIN"/>
    <property type="match status" value="1"/>
</dbReference>
<evidence type="ECO:0000259" key="3">
    <source>
        <dbReference type="Pfam" id="PF14364"/>
    </source>
</evidence>
<protein>
    <recommendedName>
        <fullName evidence="3">DUF4408 domain-containing protein</fullName>
    </recommendedName>
</protein>
<name>A0A371G133_MUCPR</name>
<evidence type="ECO:0000256" key="2">
    <source>
        <dbReference type="SAM" id="Phobius"/>
    </source>
</evidence>
<gene>
    <name evidence="4" type="ORF">CR513_34702</name>
</gene>
<reference evidence="4" key="1">
    <citation type="submission" date="2018-05" db="EMBL/GenBank/DDBJ databases">
        <title>Draft genome of Mucuna pruriens seed.</title>
        <authorList>
            <person name="Nnadi N.E."/>
            <person name="Vos R."/>
            <person name="Hasami M.H."/>
            <person name="Devisetty U.K."/>
            <person name="Aguiy J.C."/>
        </authorList>
    </citation>
    <scope>NUCLEOTIDE SEQUENCE [LARGE SCALE GENOMIC DNA]</scope>
    <source>
        <tissue evidence="4">Seed</tissue>
    </source>
</reference>
<dbReference type="Pfam" id="PF05553">
    <property type="entry name" value="DUF761"/>
    <property type="match status" value="1"/>
</dbReference>
<feature type="non-terminal residue" evidence="4">
    <location>
        <position position="1"/>
    </location>
</feature>
<keyword evidence="2" id="KW-0472">Membrane</keyword>
<feature type="domain" description="DUF4408" evidence="3">
    <location>
        <begin position="114"/>
        <end position="146"/>
    </location>
</feature>
<feature type="transmembrane region" description="Helical" evidence="2">
    <location>
        <begin position="127"/>
        <end position="147"/>
    </location>
</feature>
<feature type="compositionally biased region" description="Low complexity" evidence="1">
    <location>
        <begin position="171"/>
        <end position="186"/>
    </location>
</feature>
<keyword evidence="2" id="KW-0812">Transmembrane</keyword>
<sequence length="372" mass="42759">MEIYPNNFSPKNTSVALSVSITFYITQTSVSEKFLSLLILLKNWCLVIISSAACNMPVMDLFQNPSSSLKSNRFETAMWTAKLVLMSMGVISTLVLLKVAIVPYTFHLILSTLPQFWVSVRSWLTPPFLYIIVNFIIITIAASSNFYPKSNNNPSPKAFSDSPSPSDPKHTTIITTTTTEPENQTSEPKEEEKEVEEEQEQEQEQEQQEDEEEEVEELDLSCDKFMIHPLLENCTNDYFLTDSDGNGDDSLEATWRAIMEGQGKTMRPQLKKSDTWGARIAKAEPFQRNGDDDDPVAWARKELKKSDTFNDRASLRREKSMSPEELNRRAEAFIKQFNKQMRLQRLESYQRSKERVNGEREPKLVRIFLNPR</sequence>
<dbReference type="InterPro" id="IPR008480">
    <property type="entry name" value="DUF761_pln"/>
</dbReference>
<feature type="compositionally biased region" description="Acidic residues" evidence="1">
    <location>
        <begin position="193"/>
        <end position="218"/>
    </location>
</feature>
<dbReference type="AlphaFoldDB" id="A0A371G133"/>
<comment type="caution">
    <text evidence="4">The sequence shown here is derived from an EMBL/GenBank/DDBJ whole genome shotgun (WGS) entry which is preliminary data.</text>
</comment>
<dbReference type="Proteomes" id="UP000257109">
    <property type="component" value="Unassembled WGS sequence"/>
</dbReference>
<keyword evidence="5" id="KW-1185">Reference proteome</keyword>
<dbReference type="OrthoDB" id="1933168at2759"/>
<dbReference type="PANTHER" id="PTHR33098">
    <property type="entry name" value="COTTON FIBER (DUF761)"/>
    <property type="match status" value="1"/>
</dbReference>
<evidence type="ECO:0000313" key="4">
    <source>
        <dbReference type="EMBL" id="RDX84266.1"/>
    </source>
</evidence>
<feature type="region of interest" description="Disordered" evidence="1">
    <location>
        <begin position="153"/>
        <end position="218"/>
    </location>
</feature>
<feature type="transmembrane region" description="Helical" evidence="2">
    <location>
        <begin position="83"/>
        <end position="107"/>
    </location>
</feature>
<accession>A0A371G133</accession>
<keyword evidence="2" id="KW-1133">Transmembrane helix</keyword>
<organism evidence="4 5">
    <name type="scientific">Mucuna pruriens</name>
    <name type="common">Velvet bean</name>
    <name type="synonym">Dolichos pruriens</name>
    <dbReference type="NCBI Taxonomy" id="157652"/>
    <lineage>
        <taxon>Eukaryota</taxon>
        <taxon>Viridiplantae</taxon>
        <taxon>Streptophyta</taxon>
        <taxon>Embryophyta</taxon>
        <taxon>Tracheophyta</taxon>
        <taxon>Spermatophyta</taxon>
        <taxon>Magnoliopsida</taxon>
        <taxon>eudicotyledons</taxon>
        <taxon>Gunneridae</taxon>
        <taxon>Pentapetalae</taxon>
        <taxon>rosids</taxon>
        <taxon>fabids</taxon>
        <taxon>Fabales</taxon>
        <taxon>Fabaceae</taxon>
        <taxon>Papilionoideae</taxon>
        <taxon>50 kb inversion clade</taxon>
        <taxon>NPAAA clade</taxon>
        <taxon>indigoferoid/millettioid clade</taxon>
        <taxon>Phaseoleae</taxon>
        <taxon>Mucuna</taxon>
    </lineage>
</organism>